<proteinExistence type="inferred from homology"/>
<feature type="domain" description="Ketopantoate reductase N-terminal" evidence="5">
    <location>
        <begin position="5"/>
        <end position="154"/>
    </location>
</feature>
<dbReference type="Gene3D" id="1.10.1040.10">
    <property type="entry name" value="N-(1-d-carboxylethyl)-l-norvaline Dehydrogenase, domain 2"/>
    <property type="match status" value="1"/>
</dbReference>
<sequence>MTIKVAVLGAGGVGGYFGGRLAQAGHDVRFVARGEHLAALRESGLTVESVAGDFALETVVATDDPGEIGVVDYVLLGVKTWQLEAAIASLGSLVGPNTAVVTTQNGVEAPQQVADVVGREAVLPGAVEVVAFLDGPGRVRHIGGLGKLTFSEWDNQKSERVERLRKALEESGLTAVVPDDVWVALWSKFLALGSFGAVATLADSPYGVLRSRPGMRHLIVDSMNEIKQVAKATGVELPGDAVDKTLAFLDSLPEAGTTSLQRDINSGKPSELEAWTGAVVRLGRATGTPTPINDILYELTSARTLAT</sequence>
<dbReference type="InterPro" id="IPR008927">
    <property type="entry name" value="6-PGluconate_DH-like_C_sf"/>
</dbReference>
<dbReference type="NCBIfam" id="TIGR00745">
    <property type="entry name" value="apbA_panE"/>
    <property type="match status" value="1"/>
</dbReference>
<dbReference type="NCBIfam" id="NF005091">
    <property type="entry name" value="PRK06522.2-2"/>
    <property type="match status" value="1"/>
</dbReference>
<dbReference type="Gene3D" id="3.40.50.720">
    <property type="entry name" value="NAD(P)-binding Rossmann-like Domain"/>
    <property type="match status" value="1"/>
</dbReference>
<dbReference type="RefSeq" id="WP_343964764.1">
    <property type="nucleotide sequence ID" value="NZ_BAAAHK010000002.1"/>
</dbReference>
<dbReference type="InterPro" id="IPR013332">
    <property type="entry name" value="KPR_N"/>
</dbReference>
<comment type="similarity">
    <text evidence="1 4">Belongs to the ketopantoate reductase family.</text>
</comment>
<keyword evidence="3 4" id="KW-0560">Oxidoreductase</keyword>
<dbReference type="InterPro" id="IPR013328">
    <property type="entry name" value="6PGD_dom2"/>
</dbReference>
<dbReference type="Pfam" id="PF08546">
    <property type="entry name" value="ApbA_C"/>
    <property type="match status" value="1"/>
</dbReference>
<evidence type="ECO:0000313" key="7">
    <source>
        <dbReference type="EMBL" id="GAA0926946.1"/>
    </source>
</evidence>
<comment type="caution">
    <text evidence="7">The sequence shown here is derived from an EMBL/GenBank/DDBJ whole genome shotgun (WGS) entry which is preliminary data.</text>
</comment>
<dbReference type="SUPFAM" id="SSF51735">
    <property type="entry name" value="NAD(P)-binding Rossmann-fold domains"/>
    <property type="match status" value="1"/>
</dbReference>
<dbReference type="InterPro" id="IPR036291">
    <property type="entry name" value="NAD(P)-bd_dom_sf"/>
</dbReference>
<dbReference type="Pfam" id="PF02558">
    <property type="entry name" value="ApbA"/>
    <property type="match status" value="1"/>
</dbReference>
<keyword evidence="4" id="KW-0566">Pantothenate biosynthesis</keyword>
<dbReference type="SUPFAM" id="SSF48179">
    <property type="entry name" value="6-phosphogluconate dehydrogenase C-terminal domain-like"/>
    <property type="match status" value="1"/>
</dbReference>
<keyword evidence="2 4" id="KW-0521">NADP</keyword>
<reference evidence="8" key="1">
    <citation type="journal article" date="2019" name="Int. J. Syst. Evol. Microbiol.">
        <title>The Global Catalogue of Microorganisms (GCM) 10K type strain sequencing project: providing services to taxonomists for standard genome sequencing and annotation.</title>
        <authorList>
            <consortium name="The Broad Institute Genomics Platform"/>
            <consortium name="The Broad Institute Genome Sequencing Center for Infectious Disease"/>
            <person name="Wu L."/>
            <person name="Ma J."/>
        </authorList>
    </citation>
    <scope>NUCLEOTIDE SEQUENCE [LARGE SCALE GENOMIC DNA]</scope>
    <source>
        <strain evidence="8">JCM 10977</strain>
    </source>
</reference>
<keyword evidence="8" id="KW-1185">Reference proteome</keyword>
<organism evidence="7 8">
    <name type="scientific">Kribbella koreensis</name>
    <dbReference type="NCBI Taxonomy" id="57909"/>
    <lineage>
        <taxon>Bacteria</taxon>
        <taxon>Bacillati</taxon>
        <taxon>Actinomycetota</taxon>
        <taxon>Actinomycetes</taxon>
        <taxon>Propionibacteriales</taxon>
        <taxon>Kribbellaceae</taxon>
        <taxon>Kribbella</taxon>
    </lineage>
</organism>
<name>A0ABP3ZX40_9ACTN</name>
<evidence type="ECO:0000313" key="8">
    <source>
        <dbReference type="Proteomes" id="UP001500542"/>
    </source>
</evidence>
<feature type="domain" description="Ketopantoate reductase C-terminal" evidence="6">
    <location>
        <begin position="182"/>
        <end position="302"/>
    </location>
</feature>
<evidence type="ECO:0000259" key="5">
    <source>
        <dbReference type="Pfam" id="PF02558"/>
    </source>
</evidence>
<evidence type="ECO:0000256" key="3">
    <source>
        <dbReference type="ARBA" id="ARBA00023002"/>
    </source>
</evidence>
<evidence type="ECO:0000259" key="6">
    <source>
        <dbReference type="Pfam" id="PF08546"/>
    </source>
</evidence>
<dbReference type="InterPro" id="IPR051402">
    <property type="entry name" value="KPR-Related"/>
</dbReference>
<evidence type="ECO:0000256" key="4">
    <source>
        <dbReference type="RuleBase" id="RU362068"/>
    </source>
</evidence>
<gene>
    <name evidence="7" type="ORF">GCM10009554_07460</name>
</gene>
<evidence type="ECO:0000256" key="2">
    <source>
        <dbReference type="ARBA" id="ARBA00022857"/>
    </source>
</evidence>
<dbReference type="EMBL" id="BAAAHK010000002">
    <property type="protein sequence ID" value="GAA0926946.1"/>
    <property type="molecule type" value="Genomic_DNA"/>
</dbReference>
<dbReference type="InterPro" id="IPR003710">
    <property type="entry name" value="ApbA"/>
</dbReference>
<evidence type="ECO:0000256" key="1">
    <source>
        <dbReference type="ARBA" id="ARBA00007870"/>
    </source>
</evidence>
<dbReference type="Proteomes" id="UP001500542">
    <property type="component" value="Unassembled WGS sequence"/>
</dbReference>
<protein>
    <recommendedName>
        <fullName evidence="4">2-dehydropantoate 2-reductase</fullName>
        <ecNumber evidence="4">1.1.1.169</ecNumber>
    </recommendedName>
    <alternativeName>
        <fullName evidence="4">Ketopantoate reductase</fullName>
    </alternativeName>
</protein>
<dbReference type="PANTHER" id="PTHR21708:SF26">
    <property type="entry name" value="2-DEHYDROPANTOATE 2-REDUCTASE"/>
    <property type="match status" value="1"/>
</dbReference>
<dbReference type="InterPro" id="IPR013752">
    <property type="entry name" value="KPA_reductase"/>
</dbReference>
<comment type="pathway">
    <text evidence="4">Cofactor biosynthesis; (R)-pantothenate biosynthesis; (R)-pantoate from 3-methyl-2-oxobutanoate: step 2/2.</text>
</comment>
<dbReference type="EC" id="1.1.1.169" evidence="4"/>
<accession>A0ABP3ZX40</accession>
<dbReference type="PANTHER" id="PTHR21708">
    <property type="entry name" value="PROBABLE 2-DEHYDROPANTOATE 2-REDUCTASE"/>
    <property type="match status" value="1"/>
</dbReference>
<comment type="function">
    <text evidence="4">Catalyzes the NADPH-dependent reduction of ketopantoate into pantoic acid.</text>
</comment>
<comment type="catalytic activity">
    <reaction evidence="4">
        <text>(R)-pantoate + NADP(+) = 2-dehydropantoate + NADPH + H(+)</text>
        <dbReference type="Rhea" id="RHEA:16233"/>
        <dbReference type="ChEBI" id="CHEBI:11561"/>
        <dbReference type="ChEBI" id="CHEBI:15378"/>
        <dbReference type="ChEBI" id="CHEBI:15980"/>
        <dbReference type="ChEBI" id="CHEBI:57783"/>
        <dbReference type="ChEBI" id="CHEBI:58349"/>
        <dbReference type="EC" id="1.1.1.169"/>
    </reaction>
</comment>